<dbReference type="InterPro" id="IPR050447">
    <property type="entry name" value="Erg6_SMT_methyltransf"/>
</dbReference>
<dbReference type="AlphaFoldDB" id="A0A4R0IKT0"/>
<protein>
    <submittedName>
        <fullName evidence="2">Methyltransferase domain-containing protein</fullName>
    </submittedName>
</protein>
<dbReference type="GO" id="GO:0008168">
    <property type="term" value="F:methyltransferase activity"/>
    <property type="evidence" value="ECO:0007669"/>
    <property type="project" value="UniProtKB-KW"/>
</dbReference>
<feature type="domain" description="Methyltransferase" evidence="1">
    <location>
        <begin position="54"/>
        <end position="148"/>
    </location>
</feature>
<dbReference type="InterPro" id="IPR041698">
    <property type="entry name" value="Methyltransf_25"/>
</dbReference>
<dbReference type="GO" id="GO:0032259">
    <property type="term" value="P:methylation"/>
    <property type="evidence" value="ECO:0007669"/>
    <property type="project" value="UniProtKB-KW"/>
</dbReference>
<keyword evidence="2" id="KW-0489">Methyltransferase</keyword>
<comment type="caution">
    <text evidence="2">The sequence shown here is derived from an EMBL/GenBank/DDBJ whole genome shotgun (WGS) entry which is preliminary data.</text>
</comment>
<dbReference type="Pfam" id="PF13649">
    <property type="entry name" value="Methyltransf_25"/>
    <property type="match status" value="1"/>
</dbReference>
<dbReference type="SUPFAM" id="SSF53335">
    <property type="entry name" value="S-adenosyl-L-methionine-dependent methyltransferases"/>
    <property type="match status" value="1"/>
</dbReference>
<dbReference type="PANTHER" id="PTHR44068:SF11">
    <property type="entry name" value="GERANYL DIPHOSPHATE 2-C-METHYLTRANSFERASE"/>
    <property type="match status" value="1"/>
</dbReference>
<dbReference type="OrthoDB" id="9782855at2"/>
<dbReference type="Gene3D" id="3.40.50.150">
    <property type="entry name" value="Vaccinia Virus protein VP39"/>
    <property type="match status" value="1"/>
</dbReference>
<gene>
    <name evidence="2" type="ORF">E0H50_15560</name>
</gene>
<organism evidence="2 3">
    <name type="scientific">Kribbella sindirgiensis</name>
    <dbReference type="NCBI Taxonomy" id="1124744"/>
    <lineage>
        <taxon>Bacteria</taxon>
        <taxon>Bacillati</taxon>
        <taxon>Actinomycetota</taxon>
        <taxon>Actinomycetes</taxon>
        <taxon>Propionibacteriales</taxon>
        <taxon>Kribbellaceae</taxon>
        <taxon>Kribbella</taxon>
    </lineage>
</organism>
<dbReference type="Proteomes" id="UP000292695">
    <property type="component" value="Unassembled WGS sequence"/>
</dbReference>
<evidence type="ECO:0000313" key="2">
    <source>
        <dbReference type="EMBL" id="TCC33399.1"/>
    </source>
</evidence>
<evidence type="ECO:0000313" key="3">
    <source>
        <dbReference type="Proteomes" id="UP000292695"/>
    </source>
</evidence>
<keyword evidence="2" id="KW-0808">Transferase</keyword>
<keyword evidence="3" id="KW-1185">Reference proteome</keyword>
<dbReference type="InterPro" id="IPR029063">
    <property type="entry name" value="SAM-dependent_MTases_sf"/>
</dbReference>
<name>A0A4R0IKT0_9ACTN</name>
<proteinExistence type="predicted"/>
<dbReference type="EMBL" id="SJKA01000005">
    <property type="protein sequence ID" value="TCC33399.1"/>
    <property type="molecule type" value="Genomic_DNA"/>
</dbReference>
<reference evidence="2 3" key="1">
    <citation type="submission" date="2019-02" db="EMBL/GenBank/DDBJ databases">
        <title>Kribbella capetownensis sp. nov. and Kribbella speibonae sp. nov., isolated from soil.</title>
        <authorList>
            <person name="Curtis S.M."/>
            <person name="Norton I."/>
            <person name="Everest G.J."/>
            <person name="Meyers P.R."/>
        </authorList>
    </citation>
    <scope>NUCLEOTIDE SEQUENCE [LARGE SCALE GENOMIC DNA]</scope>
    <source>
        <strain evidence="2 3">DSM 27082</strain>
    </source>
</reference>
<evidence type="ECO:0000259" key="1">
    <source>
        <dbReference type="Pfam" id="PF13649"/>
    </source>
</evidence>
<sequence length="251" mass="28500">MDDAELEVRLRNERYPRAAGYSARWMVDGSMGPNPVWQAEALVGLMPLEPGMRVLDMGCGTARSSIFLAKEFGVEVWATDLWVKPEENLRHVADAGLEGRVHPVYSEAHALPFAEGFFDAAVSIGAYHYFGTDDLYIGYFSRFVKPGGRIGIVQPGPVDEYEVLPPPHLTEYWKWDFCAWHSPDWWRRHWEKTGLVTVEVADQLPNSWQDWLQWNEACDEDGGTPGREEARMLHTDGGRTLGLTRVIAHRN</sequence>
<dbReference type="CDD" id="cd02440">
    <property type="entry name" value="AdoMet_MTases"/>
    <property type="match status" value="1"/>
</dbReference>
<dbReference type="PANTHER" id="PTHR44068">
    <property type="entry name" value="ZGC:194242"/>
    <property type="match status" value="1"/>
</dbReference>
<accession>A0A4R0IKT0</accession>